<reference evidence="1 2" key="1">
    <citation type="journal article" date="2015" name="Int. J. Syst. Evol. Microbiol.">
        <title>Nitrosospira lacus sp. nov., a psychrotolerant, ammonia-oxidizing bacterium from sandy lake sediment.</title>
        <authorList>
            <person name="Urakawa H."/>
            <person name="Garcia J.C."/>
            <person name="Nielsen J.L."/>
            <person name="Le V.Q."/>
            <person name="Kozlowski J.A."/>
            <person name="Stein L.Y."/>
            <person name="Lim C.K."/>
            <person name="Pommerening-Roser A."/>
            <person name="Martens-Habbena W."/>
            <person name="Stahl D.A."/>
            <person name="Klotz M.G."/>
        </authorList>
    </citation>
    <scope>NUCLEOTIDE SEQUENCE [LARGE SCALE GENOMIC DNA]</scope>
    <source>
        <strain evidence="1 2">APG3</strain>
    </source>
</reference>
<dbReference type="PROSITE" id="PS51257">
    <property type="entry name" value="PROKAR_LIPOPROTEIN"/>
    <property type="match status" value="1"/>
</dbReference>
<organism evidence="1 2">
    <name type="scientific">Nitrosospira lacus</name>
    <dbReference type="NCBI Taxonomy" id="1288494"/>
    <lineage>
        <taxon>Bacteria</taxon>
        <taxon>Pseudomonadati</taxon>
        <taxon>Pseudomonadota</taxon>
        <taxon>Betaproteobacteria</taxon>
        <taxon>Nitrosomonadales</taxon>
        <taxon>Nitrosomonadaceae</taxon>
        <taxon>Nitrosospira</taxon>
    </lineage>
</organism>
<dbReference type="OrthoDB" id="8561997at2"/>
<dbReference type="RefSeq" id="WP_004181295.1">
    <property type="nucleotide sequence ID" value="NZ_CP021106.3"/>
</dbReference>
<dbReference type="Proteomes" id="UP000012179">
    <property type="component" value="Chromosome"/>
</dbReference>
<sequence length="137" mass="14939">MQMRQVVTMTGMCFLTLTGCKNIPPSIPVPQISAPPLKTTVGEIAKKAAKEYSICVWSNAEKMRAGSPDARLVVDTAEDSCKKNVQRLQLALVAEKTDPVFAQSYVDTIVKNAKTEAMVLVLTGNAKDAKDRDIKQQ</sequence>
<accession>A0A1W6SQZ3</accession>
<keyword evidence="2" id="KW-1185">Reference proteome</keyword>
<protein>
    <recommendedName>
        <fullName evidence="3">Lipoprotein</fullName>
    </recommendedName>
</protein>
<name>A0A1W6SQZ3_9PROT</name>
<dbReference type="AlphaFoldDB" id="A0A1W6SQZ3"/>
<proteinExistence type="predicted"/>
<evidence type="ECO:0008006" key="3">
    <source>
        <dbReference type="Google" id="ProtNLM"/>
    </source>
</evidence>
<evidence type="ECO:0000313" key="1">
    <source>
        <dbReference type="EMBL" id="ARO88227.1"/>
    </source>
</evidence>
<dbReference type="KEGG" id="nlc:EBAPG3_010785"/>
<gene>
    <name evidence="1" type="ORF">EBAPG3_010785</name>
</gene>
<evidence type="ECO:0000313" key="2">
    <source>
        <dbReference type="Proteomes" id="UP000012179"/>
    </source>
</evidence>
<dbReference type="EMBL" id="CP021106">
    <property type="protein sequence ID" value="ARO88227.1"/>
    <property type="molecule type" value="Genomic_DNA"/>
</dbReference>